<organism evidence="2 3">
    <name type="scientific">Tenacibaculum polynesiense</name>
    <dbReference type="NCBI Taxonomy" id="3137857"/>
    <lineage>
        <taxon>Bacteria</taxon>
        <taxon>Pseudomonadati</taxon>
        <taxon>Bacteroidota</taxon>
        <taxon>Flavobacteriia</taxon>
        <taxon>Flavobacteriales</taxon>
        <taxon>Flavobacteriaceae</taxon>
        <taxon>Tenacibaculum</taxon>
    </lineage>
</organism>
<comment type="caution">
    <text evidence="2">The sequence shown here is derived from an EMBL/GenBank/DDBJ whole genome shotgun (WGS) entry which is preliminary data.</text>
</comment>
<dbReference type="InterPro" id="IPR021913">
    <property type="entry name" value="DUF3526"/>
</dbReference>
<dbReference type="RefSeq" id="WP_348713993.1">
    <property type="nucleotide sequence ID" value="NZ_CAXJIO010000003.1"/>
</dbReference>
<keyword evidence="1" id="KW-0812">Transmembrane</keyword>
<feature type="transmembrane region" description="Helical" evidence="1">
    <location>
        <begin position="443"/>
        <end position="463"/>
    </location>
</feature>
<feature type="transmembrane region" description="Helical" evidence="1">
    <location>
        <begin position="148"/>
        <end position="168"/>
    </location>
</feature>
<feature type="transmembrane region" description="Helical" evidence="1">
    <location>
        <begin position="225"/>
        <end position="248"/>
    </location>
</feature>
<keyword evidence="1" id="KW-1133">Transmembrane helix</keyword>
<name>A0ABM9P6P5_9FLAO</name>
<sequence>MFTNNLKYEIKLLTRSHWLTILFISVLLLFSFATFNGAKNVEKRLDDITKMQNELQEKDSTMIATLEKLEKGEKVDGPHWRLPSEPMTIGYRHPRLAVMTPENFAFLATGQSDMYTHFKSPTVYGNNFALDYAEMVNPVQLLFGNFDLAFVIIYILPLLIIAFTFNVLSKEKELGTLRLLSAQPVSTMHWVLQKMLIRYVIFTIIILAIFLVVLTIFSVNAFNDIGTLLGLCLVVSGYILFWFVLSCIVNIKLNDSSKNALALIGFWLLIVLILPATINQIGSTLYPTPSRLKMINEIRLIKKENEEKQNKIMSEYLRNHPELANGSDKEKFGFWHNYFASEKVMEEKTKPLIEAYESQLKKQQELISAFEFLSPAILMQQSLNKMAGTSEKHYNDYKKQVFEFSNKWRDYLVPMLFKQQKFGIKNYNELPEFSYKNRIENQVWLSIWVLVLISGVLFFIGIGKSLKDRSANKLLG</sequence>
<feature type="transmembrane region" description="Helical" evidence="1">
    <location>
        <begin position="260"/>
        <end position="278"/>
    </location>
</feature>
<dbReference type="PANTHER" id="PTHR43471:SF14">
    <property type="entry name" value="ABC-2 TYPE TRANSPORT SYSTEM PERMEASE PROTEIN"/>
    <property type="match status" value="1"/>
</dbReference>
<accession>A0ABM9P6P5</accession>
<dbReference type="Pfam" id="PF12040">
    <property type="entry name" value="DUF3526"/>
    <property type="match status" value="1"/>
</dbReference>
<keyword evidence="3" id="KW-1185">Reference proteome</keyword>
<evidence type="ECO:0000256" key="1">
    <source>
        <dbReference type="SAM" id="Phobius"/>
    </source>
</evidence>
<feature type="transmembrane region" description="Helical" evidence="1">
    <location>
        <begin position="12"/>
        <end position="35"/>
    </location>
</feature>
<dbReference type="PANTHER" id="PTHR43471">
    <property type="entry name" value="ABC TRANSPORTER PERMEASE"/>
    <property type="match status" value="1"/>
</dbReference>
<proteinExistence type="predicted"/>
<keyword evidence="1" id="KW-0472">Membrane</keyword>
<dbReference type="Proteomes" id="UP001497527">
    <property type="component" value="Unassembled WGS sequence"/>
</dbReference>
<evidence type="ECO:0000313" key="3">
    <source>
        <dbReference type="Proteomes" id="UP001497527"/>
    </source>
</evidence>
<gene>
    <name evidence="2" type="ORF">T190423A01A_120038</name>
</gene>
<dbReference type="EMBL" id="CAXJIO010000003">
    <property type="protein sequence ID" value="CAL2101251.1"/>
    <property type="molecule type" value="Genomic_DNA"/>
</dbReference>
<reference evidence="2 3" key="1">
    <citation type="submission" date="2024-05" db="EMBL/GenBank/DDBJ databases">
        <authorList>
            <person name="Duchaud E."/>
        </authorList>
    </citation>
    <scope>NUCLEOTIDE SEQUENCE [LARGE SCALE GENOMIC DNA]</scope>
    <source>
        <strain evidence="2">Ena-SAMPLE-TAB-13-05-2024-13:56:06:370-140308</strain>
    </source>
</reference>
<evidence type="ECO:0000313" key="2">
    <source>
        <dbReference type="EMBL" id="CAL2101251.1"/>
    </source>
</evidence>
<feature type="transmembrane region" description="Helical" evidence="1">
    <location>
        <begin position="196"/>
        <end position="219"/>
    </location>
</feature>
<protein>
    <submittedName>
        <fullName evidence="2">ABC-2 type transport system permease protein</fullName>
    </submittedName>
</protein>